<dbReference type="Proteomes" id="UP001258017">
    <property type="component" value="Unassembled WGS sequence"/>
</dbReference>
<feature type="compositionally biased region" description="Polar residues" evidence="1">
    <location>
        <begin position="556"/>
        <end position="565"/>
    </location>
</feature>
<evidence type="ECO:0000313" key="2">
    <source>
        <dbReference type="EMBL" id="KAK2587060.1"/>
    </source>
</evidence>
<feature type="compositionally biased region" description="Polar residues" evidence="1">
    <location>
        <begin position="195"/>
        <end position="207"/>
    </location>
</feature>
<comment type="caution">
    <text evidence="2">The sequence shown here is derived from an EMBL/GenBank/DDBJ whole genome shotgun (WGS) entry which is preliminary data.</text>
</comment>
<gene>
    <name evidence="2" type="ORF">KPH14_011011</name>
</gene>
<feature type="compositionally biased region" description="Basic and acidic residues" evidence="1">
    <location>
        <begin position="300"/>
        <end position="315"/>
    </location>
</feature>
<feature type="compositionally biased region" description="Low complexity" evidence="1">
    <location>
        <begin position="148"/>
        <end position="157"/>
    </location>
</feature>
<evidence type="ECO:0000313" key="3">
    <source>
        <dbReference type="Proteomes" id="UP001258017"/>
    </source>
</evidence>
<feature type="compositionally biased region" description="Polar residues" evidence="1">
    <location>
        <begin position="158"/>
        <end position="177"/>
    </location>
</feature>
<feature type="compositionally biased region" description="Low complexity" evidence="1">
    <location>
        <begin position="516"/>
        <end position="529"/>
    </location>
</feature>
<sequence>MFTGSKEIDKSRLNSGKVEDAGTKSPLSDSRSSLLEKYSYSSGKNTERPPSVLDRYNRGSSREKSKEPDGISRYNSSTYPGSGLGRNYGNSTEGRVDKKDRSNEHPPLSYRALRANSARTSREASPDVGVGKANSYRVYSRAPSYARTGSTGSSTSTDYNSTPVSSKFGLTTSSRFSLPTRSNINERVPTAISYSGSDRFRTSSSNGKEYLGPAKAKLEESSKAGIKSEEDLQGEMCRTSKECENESNRLEDLEGACIAMISRGTSPTPPASSSFVRNRRADVGVVVQKERTRCRRKIEKKNQEVQCERTEETSRFSRFGSTSSRVPGAGWTSYLDKFSSSASASGGNPSAVYSGRTFNATASTTGSGPSPNSTRIGGFAFQRANENSTTSRNDQASKVSPTSSQELSNNQHARGQNAEAVAKQDGPVFSRNNNERSLNHVKSETVSRTSPSSNEEHEVISTGKDQVDDCKSVDRVRIAETKDETKVDRLASPKTFHRVDIPNDSRTKRSPDDSQQHSSSRSSSTTGTSRSEEIEEKKTSLPRLNGASPKSEGKLSRTSSKTEYSTAKAIQGVQRERRDSTPKSESSLSSRTTDSSKPFDAHVQDQKRESLPSRKESLSRYLLR</sequence>
<protein>
    <submittedName>
        <fullName evidence="2">Uncharacterized protein</fullName>
    </submittedName>
</protein>
<feature type="compositionally biased region" description="Basic and acidic residues" evidence="1">
    <location>
        <begin position="433"/>
        <end position="445"/>
    </location>
</feature>
<name>A0AAD9VV25_9HYME</name>
<feature type="compositionally biased region" description="Basic and acidic residues" evidence="1">
    <location>
        <begin position="530"/>
        <end position="539"/>
    </location>
</feature>
<feature type="compositionally biased region" description="Basic and acidic residues" evidence="1">
    <location>
        <begin position="597"/>
        <end position="618"/>
    </location>
</feature>
<proteinExistence type="predicted"/>
<feature type="region of interest" description="Disordered" evidence="1">
    <location>
        <begin position="299"/>
        <end position="624"/>
    </location>
</feature>
<feature type="compositionally biased region" description="Basic and acidic residues" evidence="1">
    <location>
        <begin position="216"/>
        <end position="230"/>
    </location>
</feature>
<dbReference type="EMBL" id="JAIFRP010000008">
    <property type="protein sequence ID" value="KAK2587060.1"/>
    <property type="molecule type" value="Genomic_DNA"/>
</dbReference>
<reference evidence="2" key="2">
    <citation type="journal article" date="2023" name="Commun. Biol.">
        <title>Intrasexual cuticular hydrocarbon dimorphism in a wasp sheds light on hydrocarbon biosynthesis genes in Hymenoptera.</title>
        <authorList>
            <person name="Moris V.C."/>
            <person name="Podsiadlowski L."/>
            <person name="Martin S."/>
            <person name="Oeyen J.P."/>
            <person name="Donath A."/>
            <person name="Petersen M."/>
            <person name="Wilbrandt J."/>
            <person name="Misof B."/>
            <person name="Liedtke D."/>
            <person name="Thamm M."/>
            <person name="Scheiner R."/>
            <person name="Schmitt T."/>
            <person name="Niehuis O."/>
        </authorList>
    </citation>
    <scope>NUCLEOTIDE SEQUENCE</scope>
    <source>
        <strain evidence="2">GBR_01_08_01A</strain>
    </source>
</reference>
<keyword evidence="3" id="KW-1185">Reference proteome</keyword>
<feature type="compositionally biased region" description="Low complexity" evidence="1">
    <location>
        <begin position="316"/>
        <end position="325"/>
    </location>
</feature>
<feature type="compositionally biased region" description="Polar residues" evidence="1">
    <location>
        <begin position="25"/>
        <end position="44"/>
    </location>
</feature>
<organism evidence="2 3">
    <name type="scientific">Odynerus spinipes</name>
    <dbReference type="NCBI Taxonomy" id="1348599"/>
    <lineage>
        <taxon>Eukaryota</taxon>
        <taxon>Metazoa</taxon>
        <taxon>Ecdysozoa</taxon>
        <taxon>Arthropoda</taxon>
        <taxon>Hexapoda</taxon>
        <taxon>Insecta</taxon>
        <taxon>Pterygota</taxon>
        <taxon>Neoptera</taxon>
        <taxon>Endopterygota</taxon>
        <taxon>Hymenoptera</taxon>
        <taxon>Apocrita</taxon>
        <taxon>Aculeata</taxon>
        <taxon>Vespoidea</taxon>
        <taxon>Vespidae</taxon>
        <taxon>Eumeninae</taxon>
        <taxon>Odynerus</taxon>
    </lineage>
</organism>
<feature type="compositionally biased region" description="Basic and acidic residues" evidence="1">
    <location>
        <begin position="454"/>
        <end position="515"/>
    </location>
</feature>
<feature type="compositionally biased region" description="Low complexity" evidence="1">
    <location>
        <begin position="583"/>
        <end position="596"/>
    </location>
</feature>
<feature type="compositionally biased region" description="Basic and acidic residues" evidence="1">
    <location>
        <begin position="94"/>
        <end position="104"/>
    </location>
</feature>
<feature type="compositionally biased region" description="Polar residues" evidence="1">
    <location>
        <begin position="384"/>
        <end position="414"/>
    </location>
</feature>
<feature type="compositionally biased region" description="Low complexity" evidence="1">
    <location>
        <begin position="359"/>
        <end position="374"/>
    </location>
</feature>
<feature type="compositionally biased region" description="Basic and acidic residues" evidence="1">
    <location>
        <begin position="55"/>
        <end position="70"/>
    </location>
</feature>
<dbReference type="AlphaFoldDB" id="A0AAD9VV25"/>
<feature type="region of interest" description="Disordered" evidence="1">
    <location>
        <begin position="1"/>
        <end position="177"/>
    </location>
</feature>
<evidence type="ECO:0000256" key="1">
    <source>
        <dbReference type="SAM" id="MobiDB-lite"/>
    </source>
</evidence>
<feature type="region of interest" description="Disordered" evidence="1">
    <location>
        <begin position="195"/>
        <end position="235"/>
    </location>
</feature>
<reference evidence="2" key="1">
    <citation type="submission" date="2021-08" db="EMBL/GenBank/DDBJ databases">
        <authorList>
            <person name="Misof B."/>
            <person name="Oliver O."/>
            <person name="Podsiadlowski L."/>
            <person name="Donath A."/>
            <person name="Peters R."/>
            <person name="Mayer C."/>
            <person name="Rust J."/>
            <person name="Gunkel S."/>
            <person name="Lesny P."/>
            <person name="Martin S."/>
            <person name="Oeyen J.P."/>
            <person name="Petersen M."/>
            <person name="Panagiotis P."/>
            <person name="Wilbrandt J."/>
            <person name="Tanja T."/>
        </authorList>
    </citation>
    <scope>NUCLEOTIDE SEQUENCE</scope>
    <source>
        <strain evidence="2">GBR_01_08_01A</strain>
        <tissue evidence="2">Thorax + abdomen</tissue>
    </source>
</reference>
<accession>A0AAD9VV25</accession>
<feature type="compositionally biased region" description="Basic and acidic residues" evidence="1">
    <location>
        <begin position="1"/>
        <end position="22"/>
    </location>
</feature>